<organism evidence="1 2">
    <name type="scientific">Malus baccata</name>
    <name type="common">Siberian crab apple</name>
    <name type="synonym">Pyrus baccata</name>
    <dbReference type="NCBI Taxonomy" id="106549"/>
    <lineage>
        <taxon>Eukaryota</taxon>
        <taxon>Viridiplantae</taxon>
        <taxon>Streptophyta</taxon>
        <taxon>Embryophyta</taxon>
        <taxon>Tracheophyta</taxon>
        <taxon>Spermatophyta</taxon>
        <taxon>Magnoliopsida</taxon>
        <taxon>eudicotyledons</taxon>
        <taxon>Gunneridae</taxon>
        <taxon>Pentapetalae</taxon>
        <taxon>rosids</taxon>
        <taxon>fabids</taxon>
        <taxon>Rosales</taxon>
        <taxon>Rosaceae</taxon>
        <taxon>Amygdaloideae</taxon>
        <taxon>Maleae</taxon>
        <taxon>Malus</taxon>
    </lineage>
</organism>
<dbReference type="EMBL" id="VIEB01000312">
    <property type="protein sequence ID" value="TQD95522.1"/>
    <property type="molecule type" value="Genomic_DNA"/>
</dbReference>
<keyword evidence="2" id="KW-1185">Reference proteome</keyword>
<proteinExistence type="predicted"/>
<comment type="caution">
    <text evidence="1">The sequence shown here is derived from an EMBL/GenBank/DDBJ whole genome shotgun (WGS) entry which is preliminary data.</text>
</comment>
<reference evidence="1 2" key="1">
    <citation type="journal article" date="2019" name="G3 (Bethesda)">
        <title>Sequencing of a Wild Apple (Malus baccata) Genome Unravels the Differences Between Cultivated and Wild Apple Species Regarding Disease Resistance and Cold Tolerance.</title>
        <authorList>
            <person name="Chen X."/>
        </authorList>
    </citation>
    <scope>NUCLEOTIDE SEQUENCE [LARGE SCALE GENOMIC DNA]</scope>
    <source>
        <strain evidence="2">cv. Shandingzi</strain>
        <tissue evidence="1">Leaves</tissue>
    </source>
</reference>
<gene>
    <name evidence="1" type="ORF">C1H46_018878</name>
</gene>
<evidence type="ECO:0000313" key="2">
    <source>
        <dbReference type="Proteomes" id="UP000315295"/>
    </source>
</evidence>
<protein>
    <recommendedName>
        <fullName evidence="3">Reverse transcriptase zinc-binding domain-containing protein</fullName>
    </recommendedName>
</protein>
<dbReference type="AlphaFoldDB" id="A0A540MAE5"/>
<accession>A0A540MAE5</accession>
<dbReference type="STRING" id="106549.A0A540MAE5"/>
<evidence type="ECO:0008006" key="3">
    <source>
        <dbReference type="Google" id="ProtNLM"/>
    </source>
</evidence>
<name>A0A540MAE5_MALBA</name>
<evidence type="ECO:0000313" key="1">
    <source>
        <dbReference type="EMBL" id="TQD95522.1"/>
    </source>
</evidence>
<sequence length="119" mass="13692">MRLIKQKKHGGLGFRDMQCFNLALLAKIGWRVIHTLDSLLAKVLCDKYYHGKTFCVASMGKKSYWGWNGITEARKVLDNGLRWHVGNGQNINTRMNLWFQKPSTFMVRPWEGFTGADGE</sequence>
<dbReference type="Proteomes" id="UP000315295">
    <property type="component" value="Unassembled WGS sequence"/>
</dbReference>